<organism evidence="2 3">
    <name type="scientific">Selenomonas ruminantium subsp. lactilytica (strain NBRC 103574 / TAM6421)</name>
    <dbReference type="NCBI Taxonomy" id="927704"/>
    <lineage>
        <taxon>Bacteria</taxon>
        <taxon>Bacillati</taxon>
        <taxon>Bacillota</taxon>
        <taxon>Negativicutes</taxon>
        <taxon>Selenomonadales</taxon>
        <taxon>Selenomonadaceae</taxon>
        <taxon>Selenomonas</taxon>
    </lineage>
</organism>
<dbReference type="InterPro" id="IPR036709">
    <property type="entry name" value="Autotransporte_beta_dom_sf"/>
</dbReference>
<dbReference type="PATRIC" id="fig|927704.6.peg.2206"/>
<dbReference type="SMART" id="SM00869">
    <property type="entry name" value="Autotransporter"/>
    <property type="match status" value="1"/>
</dbReference>
<accession>I0GSV0</accession>
<dbReference type="eggNOG" id="COG3468">
    <property type="taxonomic scope" value="Bacteria"/>
</dbReference>
<evidence type="ECO:0000313" key="2">
    <source>
        <dbReference type="EMBL" id="BAL83837.1"/>
    </source>
</evidence>
<dbReference type="Proteomes" id="UP000007887">
    <property type="component" value="Chromosome"/>
</dbReference>
<dbReference type="PROSITE" id="PS51208">
    <property type="entry name" value="AUTOTRANSPORTER"/>
    <property type="match status" value="1"/>
</dbReference>
<protein>
    <recommendedName>
        <fullName evidence="1">Autotransporter domain-containing protein</fullName>
    </recommendedName>
</protein>
<dbReference type="SUPFAM" id="SSF103515">
    <property type="entry name" value="Autotransporter"/>
    <property type="match status" value="1"/>
</dbReference>
<feature type="domain" description="Autotransporter" evidence="1">
    <location>
        <begin position="1103"/>
        <end position="1371"/>
    </location>
</feature>
<gene>
    <name evidence="2" type="ordered locus">SELR_21290</name>
</gene>
<evidence type="ECO:0000259" key="1">
    <source>
        <dbReference type="PROSITE" id="PS51208"/>
    </source>
</evidence>
<evidence type="ECO:0000313" key="3">
    <source>
        <dbReference type="Proteomes" id="UP000007887"/>
    </source>
</evidence>
<sequence>MRNGYESKQSYQEERQLRKAQWRKLALGVALMTSCWQLGWMPMTEAADVVKKEITQEVLNTEDTIKDYTQEATNLTTTDGGVYAAMTPSKIDGPGGGKTITLTNNTVHLTGATINDTRNYRQPHVIAVQVTLGNNQSGSQNESYVLSGNAITLDGTIKTTGNTNGRLEGAWIICNNDADTYKATAITATDNSVTINADTASSSIGSDQIAGVEIGTANTSLAEGNKVKITSGNFTNGNLIIAGALPSDRAGNSTSLRAIGNTVEISGGQFVAGIKIVGAIERGTNYFNEASQNVVTISGGTFDADTTIIGGKGTTANKNIVNINAAINVYRITGGEGTTSEGNTVNITGGTVNFKNDGHDAGVYGGNSTSGNADSNKVNMTAGEVKGTIIAGNAKTGSASENILTISGGSIGEYAVGGRTESTGNANKNEVHISGGTVSSNVLGGESREANAEENKVTVSDSANITGAVIGGRAGSTAGAQATGNKVTVTGGTINGNANLGSVSGALADAANTNAISNTVEISGGTLQFGVYGGNVYTSGTAESNTVTISDGTVNGNTYGGYTKSGTAANNTINLNGGTFGDSAVIYGGKGTTAENNTVNVNAAVTVAGIRGGDGTTSSGNTLNLGATGIIVGESGVSQAQTIAITNNVAFADGATVLKAASISDMGTFDITATNFTGLGTMTLLESETDNNLNSVTLKYDSGDPVTLDSTNTSKQVKSSTGIQQTTTTGVKLTYDDSHDVKLDTNNYNKVSYTITNSLSNVDISGWTSGTTELPEGWEPKGGITITGTIGSTAPTTDTNILTTTKDGFFDNATIADDIKYKTGDFSETAGSITLSGTQSGGVKADGKNLAYVVKKLAINSMALGETTYDKGAAGEDKSSSAYNYSGVTALDTSNFKMNMTADQAAAAQSGDSMTLLKANDTLVDIDEQVAGSVINYTDTPADGVTETGTITGSVKASGGNVTYTVTDKRASNLTFGAVNWTGSDALVTRPDGVSYADATVDATNISFSGVKNLTVGDAMTLIGAYDGDTLNAQGEKFTAGMSVVGTGKMSLDDDGNVIYTVSSVSGSEQSHNTLMGAAASIAALSMGNEFIDSAMEGLALPENIGKDGISCYAKIGGGKLRQQTGSHVNVNTWNAILALGHKNEQKKSTTEYGAFFEYGRGNYTTHNDNVQNGDGKAHYTGGGLLGKWASKDGLYVEGSFRAGNVREDAQNLLRDDTRAYSYNTSATYYGFHLGVGKQLAVAKDSVVDVYGKYFYNHKNGVDFTVNGDQYKIDALTSQVARLGVRYTLKRDKWNFYGDLAYEHELDGKAKGRVNGATIRGTDTSGGSARLELGATLLPTEKSPWSLDLNATGFAGKKRGISGGVSLKYLF</sequence>
<dbReference type="Gene3D" id="2.40.128.130">
    <property type="entry name" value="Autotransporter beta-domain"/>
    <property type="match status" value="1"/>
</dbReference>
<dbReference type="PROSITE" id="PS51257">
    <property type="entry name" value="PROKAR_LIPOPROTEIN"/>
    <property type="match status" value="1"/>
</dbReference>
<reference evidence="2 3" key="1">
    <citation type="submission" date="2011-10" db="EMBL/GenBank/DDBJ databases">
        <title>Whole genome sequence of Selenomonas ruminantium subsp. lactilytica TAM6421.</title>
        <authorList>
            <person name="Oguchi A."/>
            <person name="Ankai A."/>
            <person name="Kaneko J."/>
            <person name="Yamada-Narita S."/>
            <person name="Fukui S."/>
            <person name="Takahashi M."/>
            <person name="Onodera T."/>
            <person name="Kojima S."/>
            <person name="Fushimi T."/>
            <person name="Abe N."/>
            <person name="Kamio Y."/>
            <person name="Yamazaki S."/>
            <person name="Fujita N."/>
        </authorList>
    </citation>
    <scope>NUCLEOTIDE SEQUENCE [LARGE SCALE GENOMIC DNA]</scope>
    <source>
        <strain evidence="3">NBRC 103574 / TAM6421</strain>
    </source>
</reference>
<dbReference type="InterPro" id="IPR005546">
    <property type="entry name" value="Autotransporte_beta"/>
</dbReference>
<name>I0GSV0_SELRL</name>
<dbReference type="EMBL" id="AP012292">
    <property type="protein sequence ID" value="BAL83837.1"/>
    <property type="molecule type" value="Genomic_DNA"/>
</dbReference>
<proteinExistence type="predicted"/>
<dbReference type="HOGENOM" id="CLU_264072_0_0_9"/>
<dbReference type="KEGG" id="sri:SELR_21290"/>